<evidence type="ECO:0000313" key="2">
    <source>
        <dbReference type="EMBL" id="KAF3030376.1"/>
    </source>
</evidence>
<feature type="region of interest" description="Disordered" evidence="1">
    <location>
        <begin position="430"/>
        <end position="458"/>
    </location>
</feature>
<keyword evidence="3" id="KW-1185">Reference proteome</keyword>
<organism evidence="2 3">
    <name type="scientific">Didymella heteroderae</name>
    <dbReference type="NCBI Taxonomy" id="1769908"/>
    <lineage>
        <taxon>Eukaryota</taxon>
        <taxon>Fungi</taxon>
        <taxon>Dikarya</taxon>
        <taxon>Ascomycota</taxon>
        <taxon>Pezizomycotina</taxon>
        <taxon>Dothideomycetes</taxon>
        <taxon>Pleosporomycetidae</taxon>
        <taxon>Pleosporales</taxon>
        <taxon>Pleosporineae</taxon>
        <taxon>Didymellaceae</taxon>
        <taxon>Didymella</taxon>
    </lineage>
</organism>
<dbReference type="Proteomes" id="UP000758155">
    <property type="component" value="Unassembled WGS sequence"/>
</dbReference>
<protein>
    <submittedName>
        <fullName evidence="2">Uncharacterized protein</fullName>
    </submittedName>
</protein>
<feature type="region of interest" description="Disordered" evidence="1">
    <location>
        <begin position="497"/>
        <end position="548"/>
    </location>
</feature>
<feature type="compositionally biased region" description="Polar residues" evidence="1">
    <location>
        <begin position="522"/>
        <end position="540"/>
    </location>
</feature>
<dbReference type="OrthoDB" id="3737134at2759"/>
<comment type="caution">
    <text evidence="2">The sequence shown here is derived from an EMBL/GenBank/DDBJ whole genome shotgun (WGS) entry which is preliminary data.</text>
</comment>
<dbReference type="AlphaFoldDB" id="A0A9P5BUE9"/>
<feature type="compositionally biased region" description="Acidic residues" evidence="1">
    <location>
        <begin position="431"/>
        <end position="443"/>
    </location>
</feature>
<name>A0A9P5BUE9_9PLEO</name>
<sequence length="548" mass="61149">MSRSKAFGPKNPVPALVYENPEDEPLLCKLLLDSSREENSLTLFLVFDILDANSREAEISFQYDPDELAPGTIKLTNAQISLPTSRLEALARQGQCNIRTLCLTPRTQCHVWWSKSLCSIRPASGQEPRLCQLGALARAKEVNIVFDYNALKSERLNRMQRLIANESLIGIGVHSTNPNYVRASLTIFDEEEASECPPIYTRSSEHGTCQLLPSCESSAKQPPCDGPEPRAAIAKVSALNSHSTTLGPIAPHTSTPQLEVQKLESYVPVSVGMQTDPTGFPSQLSDLYQKLSQSCEEYIDQKFDQREETFRKQVATVLEIESSRAFDAADQLARDTEEQLKHIFYEAHQDIIDDLQAERGISEKSIEKLVSSLVVKAKRNIRKNARKERESLKGTFETLIKKLGEHRERTVRQNQAIQDETSDIHVVCEDAVADSDTTTEDEEPPWKRRRLNFPTGPSCDVATSLKKEELSAQKAASLVRCRDCSCTRNDDLDEDRTVAGLHSTDSSSLGGKEAPSPRFPSQVRQQSQLADNTPWWQNRNARAGSAPP</sequence>
<evidence type="ECO:0000256" key="1">
    <source>
        <dbReference type="SAM" id="MobiDB-lite"/>
    </source>
</evidence>
<dbReference type="EMBL" id="SWKV01000203">
    <property type="protein sequence ID" value="KAF3030376.1"/>
    <property type="molecule type" value="Genomic_DNA"/>
</dbReference>
<accession>A0A9P5BUE9</accession>
<proteinExistence type="predicted"/>
<gene>
    <name evidence="2" type="ORF">E8E12_000639</name>
</gene>
<evidence type="ECO:0000313" key="3">
    <source>
        <dbReference type="Proteomes" id="UP000758155"/>
    </source>
</evidence>
<reference evidence="2" key="1">
    <citation type="submission" date="2019-04" db="EMBL/GenBank/DDBJ databases">
        <title>Sequencing of skin fungus with MAO and IRED activity.</title>
        <authorList>
            <person name="Marsaioli A.J."/>
            <person name="Bonatto J.M.C."/>
            <person name="Reis Junior O."/>
        </authorList>
    </citation>
    <scope>NUCLEOTIDE SEQUENCE</scope>
    <source>
        <strain evidence="2">28M1</strain>
    </source>
</reference>